<evidence type="ECO:0000313" key="1">
    <source>
        <dbReference type="EMBL" id="MTW00883.1"/>
    </source>
</evidence>
<dbReference type="InterPro" id="IPR021607">
    <property type="entry name" value="DUF3224"/>
</dbReference>
<keyword evidence="2" id="KW-1185">Reference proteome</keyword>
<sequence>MPVVTGEFDVTMSAERMSVGASGFGLGRMVLDKRYHGALAASGNGEMLSFMGSQPNSAGYVAMERVEGTLDGMKGGFTLQHNGIMDRGTRSLSVLVVPDSGSGDLTGLSGKLNIRIENGKHYYTFDYVLAPLA</sequence>
<reference evidence="1 2" key="1">
    <citation type="submission" date="2019-11" db="EMBL/GenBank/DDBJ databases">
        <title>Type strains purchased from KCTC, JCM and DSMZ.</title>
        <authorList>
            <person name="Lu H."/>
        </authorList>
    </citation>
    <scope>NUCLEOTIDE SEQUENCE [LARGE SCALE GENOMIC DNA]</scope>
    <source>
        <strain evidence="1 2">KCTC 42409</strain>
    </source>
</reference>
<dbReference type="EMBL" id="WNLA01000001">
    <property type="protein sequence ID" value="MTW00883.1"/>
    <property type="molecule type" value="Genomic_DNA"/>
</dbReference>
<evidence type="ECO:0000313" key="2">
    <source>
        <dbReference type="Proteomes" id="UP000484015"/>
    </source>
</evidence>
<dbReference type="InterPro" id="IPR023159">
    <property type="entry name" value="SO1590-like_sf"/>
</dbReference>
<gene>
    <name evidence="1" type="ORF">GM668_02160</name>
</gene>
<dbReference type="Gene3D" id="2.40.350.10">
    <property type="entry name" value="SO1590-like"/>
    <property type="match status" value="1"/>
</dbReference>
<comment type="caution">
    <text evidence="1">The sequence shown here is derived from an EMBL/GenBank/DDBJ whole genome shotgun (WGS) entry which is preliminary data.</text>
</comment>
<dbReference type="AlphaFoldDB" id="A0A6L6PTP4"/>
<organism evidence="1 2">
    <name type="scientific">Pseudoduganella ginsengisoli</name>
    <dbReference type="NCBI Taxonomy" id="1462440"/>
    <lineage>
        <taxon>Bacteria</taxon>
        <taxon>Pseudomonadati</taxon>
        <taxon>Pseudomonadota</taxon>
        <taxon>Betaproteobacteria</taxon>
        <taxon>Burkholderiales</taxon>
        <taxon>Oxalobacteraceae</taxon>
        <taxon>Telluria group</taxon>
        <taxon>Pseudoduganella</taxon>
    </lineage>
</organism>
<dbReference type="Pfam" id="PF11528">
    <property type="entry name" value="DUF3224"/>
    <property type="match status" value="1"/>
</dbReference>
<dbReference type="SUPFAM" id="SSF159238">
    <property type="entry name" value="SO1590-like"/>
    <property type="match status" value="1"/>
</dbReference>
<dbReference type="Proteomes" id="UP000484015">
    <property type="component" value="Unassembled WGS sequence"/>
</dbReference>
<dbReference type="RefSeq" id="WP_155437271.1">
    <property type="nucleotide sequence ID" value="NZ_WNLA01000001.1"/>
</dbReference>
<accession>A0A6L6PTP4</accession>
<name>A0A6L6PTP4_9BURK</name>
<protein>
    <submittedName>
        <fullName evidence="1">DUF3224 family protein</fullName>
    </submittedName>
</protein>
<proteinExistence type="predicted"/>
<dbReference type="OrthoDB" id="69764at2"/>